<sequence>MIKMIFCHLSFIKLLNFKIGAIILFTITYLFFNNFSDQQVRGIPYPENPKKIDIGRGEDIWFLTDNDEVVYLSNLSSIKIFFSSESISLFNIMYYISFIIGAQS</sequence>
<accession>A0A2P4QK89</accession>
<keyword evidence="3" id="KW-1185">Reference proteome</keyword>
<feature type="transmembrane region" description="Helical" evidence="1">
    <location>
        <begin position="80"/>
        <end position="102"/>
    </location>
</feature>
<evidence type="ECO:0000256" key="1">
    <source>
        <dbReference type="SAM" id="Phobius"/>
    </source>
</evidence>
<comment type="caution">
    <text evidence="2">The sequence shown here is derived from an EMBL/GenBank/DDBJ whole genome shotgun (WGS) entry which is preliminary data.</text>
</comment>
<keyword evidence="1" id="KW-0472">Membrane</keyword>
<evidence type="ECO:0000313" key="3">
    <source>
        <dbReference type="Proteomes" id="UP000018888"/>
    </source>
</evidence>
<protein>
    <submittedName>
        <fullName evidence="2">Uncharacterized protein</fullName>
    </submittedName>
</protein>
<reference evidence="2 3" key="2">
    <citation type="journal article" date="2018" name="New Phytol.">
        <title>High intraspecific genome diversity in the model arbuscular mycorrhizal symbiont Rhizophagus irregularis.</title>
        <authorList>
            <person name="Chen E.C.H."/>
            <person name="Morin E."/>
            <person name="Beaudet D."/>
            <person name="Noel J."/>
            <person name="Yildirir G."/>
            <person name="Ndikumana S."/>
            <person name="Charron P."/>
            <person name="St-Onge C."/>
            <person name="Giorgi J."/>
            <person name="Kruger M."/>
            <person name="Marton T."/>
            <person name="Ropars J."/>
            <person name="Grigoriev I.V."/>
            <person name="Hainaut M."/>
            <person name="Henrissat B."/>
            <person name="Roux C."/>
            <person name="Martin F."/>
            <person name="Corradi N."/>
        </authorList>
    </citation>
    <scope>NUCLEOTIDE SEQUENCE [LARGE SCALE GENOMIC DNA]</scope>
    <source>
        <strain evidence="2 3">DAOM 197198</strain>
    </source>
</reference>
<reference evidence="2 3" key="1">
    <citation type="journal article" date="2013" name="Proc. Natl. Acad. Sci. U.S.A.">
        <title>Genome of an arbuscular mycorrhizal fungus provides insight into the oldest plant symbiosis.</title>
        <authorList>
            <person name="Tisserant E."/>
            <person name="Malbreil M."/>
            <person name="Kuo A."/>
            <person name="Kohler A."/>
            <person name="Symeonidi A."/>
            <person name="Balestrini R."/>
            <person name="Charron P."/>
            <person name="Duensing N."/>
            <person name="Frei Dit Frey N."/>
            <person name="Gianinazzi-Pearson V."/>
            <person name="Gilbert L.B."/>
            <person name="Handa Y."/>
            <person name="Herr J.R."/>
            <person name="Hijri M."/>
            <person name="Koul R."/>
            <person name="Kawaguchi M."/>
            <person name="Krajinski F."/>
            <person name="Lammers P.J."/>
            <person name="Masclaux F.G."/>
            <person name="Murat C."/>
            <person name="Morin E."/>
            <person name="Ndikumana S."/>
            <person name="Pagni M."/>
            <person name="Petitpierre D."/>
            <person name="Requena N."/>
            <person name="Rosikiewicz P."/>
            <person name="Riley R."/>
            <person name="Saito K."/>
            <person name="San Clemente H."/>
            <person name="Shapiro H."/>
            <person name="van Tuinen D."/>
            <person name="Becard G."/>
            <person name="Bonfante P."/>
            <person name="Paszkowski U."/>
            <person name="Shachar-Hill Y.Y."/>
            <person name="Tuskan G.A."/>
            <person name="Young P.W."/>
            <person name="Sanders I.R."/>
            <person name="Henrissat B."/>
            <person name="Rensing S.A."/>
            <person name="Grigoriev I.V."/>
            <person name="Corradi N."/>
            <person name="Roux C."/>
            <person name="Martin F."/>
        </authorList>
    </citation>
    <scope>NUCLEOTIDE SEQUENCE [LARGE SCALE GENOMIC DNA]</scope>
    <source>
        <strain evidence="2 3">DAOM 197198</strain>
    </source>
</reference>
<dbReference type="Proteomes" id="UP000018888">
    <property type="component" value="Unassembled WGS sequence"/>
</dbReference>
<dbReference type="AlphaFoldDB" id="A0A2P4QK89"/>
<keyword evidence="1" id="KW-1133">Transmembrane helix</keyword>
<proteinExistence type="predicted"/>
<organism evidence="2 3">
    <name type="scientific">Rhizophagus irregularis (strain DAOM 181602 / DAOM 197198 / MUCL 43194)</name>
    <name type="common">Arbuscular mycorrhizal fungus</name>
    <name type="synonym">Glomus intraradices</name>
    <dbReference type="NCBI Taxonomy" id="747089"/>
    <lineage>
        <taxon>Eukaryota</taxon>
        <taxon>Fungi</taxon>
        <taxon>Fungi incertae sedis</taxon>
        <taxon>Mucoromycota</taxon>
        <taxon>Glomeromycotina</taxon>
        <taxon>Glomeromycetes</taxon>
        <taxon>Glomerales</taxon>
        <taxon>Glomeraceae</taxon>
        <taxon>Rhizophagus</taxon>
    </lineage>
</organism>
<dbReference type="VEuPathDB" id="FungiDB:RhiirFUN_002668"/>
<dbReference type="EMBL" id="AUPC02000035">
    <property type="protein sequence ID" value="POG78051.1"/>
    <property type="molecule type" value="Genomic_DNA"/>
</dbReference>
<keyword evidence="1" id="KW-0812">Transmembrane</keyword>
<feature type="transmembrane region" description="Helical" evidence="1">
    <location>
        <begin position="12"/>
        <end position="32"/>
    </location>
</feature>
<evidence type="ECO:0000313" key="2">
    <source>
        <dbReference type="EMBL" id="POG78051.1"/>
    </source>
</evidence>
<gene>
    <name evidence="2" type="ORF">GLOIN_2v1541620</name>
</gene>
<name>A0A2P4QK89_RHIID</name>